<feature type="compositionally biased region" description="Polar residues" evidence="1">
    <location>
        <begin position="116"/>
        <end position="126"/>
    </location>
</feature>
<comment type="caution">
    <text evidence="2">The sequence shown here is derived from an EMBL/GenBank/DDBJ whole genome shotgun (WGS) entry which is preliminary data.</text>
</comment>
<dbReference type="Proteomes" id="UP001163850">
    <property type="component" value="Unassembled WGS sequence"/>
</dbReference>
<accession>A0AA38UP08</accession>
<feature type="compositionally biased region" description="Basic residues" evidence="1">
    <location>
        <begin position="97"/>
        <end position="112"/>
    </location>
</feature>
<feature type="region of interest" description="Disordered" evidence="1">
    <location>
        <begin position="64"/>
        <end position="126"/>
    </location>
</feature>
<sequence>MILLAALPRAWDGLAMSILSQYDGDSLTLDEITGTIKDEYSRRLAIKKVDSSLAARITGIKRFGDHDPQWQSQKKQKGGAPKTWQQTPGASGDQEKKKKPTRRGKKGGKSKGKPNAQESVQTSESSVAHFSSSYVVNIPQIIASTSAITLDDQDNSDSILAKQKEEEIKLSWSDEMDEYEITGEGDERLMY</sequence>
<reference evidence="2" key="1">
    <citation type="submission" date="2022-08" db="EMBL/GenBank/DDBJ databases">
        <authorList>
            <consortium name="DOE Joint Genome Institute"/>
            <person name="Min B."/>
            <person name="Riley R."/>
            <person name="Sierra-Patev S."/>
            <person name="Naranjo-Ortiz M."/>
            <person name="Looney B."/>
            <person name="Konkel Z."/>
            <person name="Slot J.C."/>
            <person name="Sakamoto Y."/>
            <person name="Steenwyk J.L."/>
            <person name="Rokas A."/>
            <person name="Carro J."/>
            <person name="Camarero S."/>
            <person name="Ferreira P."/>
            <person name="Molpeceres G."/>
            <person name="Ruiz-Duenas F.J."/>
            <person name="Serrano A."/>
            <person name="Henrissat B."/>
            <person name="Drula E."/>
            <person name="Hughes K.W."/>
            <person name="Mata J.L."/>
            <person name="Ishikawa N.K."/>
            <person name="Vargas-Isla R."/>
            <person name="Ushijima S."/>
            <person name="Smith C.A."/>
            <person name="Ahrendt S."/>
            <person name="Andreopoulos W."/>
            <person name="He G."/>
            <person name="Labutti K."/>
            <person name="Lipzen A."/>
            <person name="Ng V."/>
            <person name="Sandor L."/>
            <person name="Barry K."/>
            <person name="Martinez A.T."/>
            <person name="Xiao Y."/>
            <person name="Gibbons J.G."/>
            <person name="Terashima K."/>
            <person name="Hibbett D.S."/>
            <person name="Grigoriev I.V."/>
        </authorList>
    </citation>
    <scope>NUCLEOTIDE SEQUENCE</scope>
    <source>
        <strain evidence="2">TFB7829</strain>
    </source>
</reference>
<dbReference type="AlphaFoldDB" id="A0AA38UP08"/>
<name>A0AA38UP08_9AGAR</name>
<protein>
    <submittedName>
        <fullName evidence="2">Uncharacterized protein</fullName>
    </submittedName>
</protein>
<proteinExistence type="predicted"/>
<evidence type="ECO:0000313" key="2">
    <source>
        <dbReference type="EMBL" id="KAJ3978552.1"/>
    </source>
</evidence>
<evidence type="ECO:0000256" key="1">
    <source>
        <dbReference type="SAM" id="MobiDB-lite"/>
    </source>
</evidence>
<organism evidence="2 3">
    <name type="scientific">Lentinula detonsa</name>
    <dbReference type="NCBI Taxonomy" id="2804962"/>
    <lineage>
        <taxon>Eukaryota</taxon>
        <taxon>Fungi</taxon>
        <taxon>Dikarya</taxon>
        <taxon>Basidiomycota</taxon>
        <taxon>Agaricomycotina</taxon>
        <taxon>Agaricomycetes</taxon>
        <taxon>Agaricomycetidae</taxon>
        <taxon>Agaricales</taxon>
        <taxon>Marasmiineae</taxon>
        <taxon>Omphalotaceae</taxon>
        <taxon>Lentinula</taxon>
    </lineage>
</organism>
<feature type="non-terminal residue" evidence="2">
    <location>
        <position position="191"/>
    </location>
</feature>
<evidence type="ECO:0000313" key="3">
    <source>
        <dbReference type="Proteomes" id="UP001163850"/>
    </source>
</evidence>
<gene>
    <name evidence="2" type="ORF">F5890DRAFT_1548378</name>
</gene>
<dbReference type="EMBL" id="MU803025">
    <property type="protein sequence ID" value="KAJ3978552.1"/>
    <property type="molecule type" value="Genomic_DNA"/>
</dbReference>